<protein>
    <submittedName>
        <fullName evidence="2">Putative secreted protein</fullName>
    </submittedName>
</protein>
<evidence type="ECO:0000256" key="1">
    <source>
        <dbReference type="SAM" id="MobiDB-lite"/>
    </source>
</evidence>
<evidence type="ECO:0000313" key="3">
    <source>
        <dbReference type="Proteomes" id="UP000001473"/>
    </source>
</evidence>
<evidence type="ECO:0000313" key="2">
    <source>
        <dbReference type="EMBL" id="ACR18439.1"/>
    </source>
</evidence>
<gene>
    <name evidence="2" type="ordered locus">ckrop_1718</name>
</gene>
<dbReference type="AlphaFoldDB" id="C4LKT4"/>
<reference evidence="2 3" key="1">
    <citation type="journal article" date="2008" name="J. Biotechnol.">
        <title>Ultrafast pyrosequencing of Corynebacterium kroppenstedtii DSM44385 revealed insights into the physiology of a lipophilic corynebacterium that lacks mycolic acids.</title>
        <authorList>
            <person name="Tauch A."/>
            <person name="Schneider J."/>
            <person name="Szczepanowski R."/>
            <person name="Tilker A."/>
            <person name="Viehoever P."/>
            <person name="Gartemann K.-H."/>
            <person name="Arnold W."/>
            <person name="Blom J."/>
            <person name="Brinkrolf K."/>
            <person name="Brune I."/>
            <person name="Goetker S."/>
            <person name="Weisshaar B."/>
            <person name="Goesmann A."/>
            <person name="Droege M."/>
            <person name="Puehler A."/>
        </authorList>
    </citation>
    <scope>NUCLEOTIDE SEQUENCE [LARGE SCALE GENOMIC DNA]</scope>
    <source>
        <strain evidence="3">DSM 44385 / JCM 11950 / CIP 105744 / CCUG 35717</strain>
    </source>
</reference>
<name>C4LKT4_CORK4</name>
<proteinExistence type="predicted"/>
<sequence>MDGGGVRRCFSAGLKKTRRNITQREHGDEMMYVRKHSSRQRGAVTSLFIALTTAIMLSGCSSSSDSSNTEKAESAISTTSAGQSSSEVSHSDSSSTAPSNSTHSSTEHFVKSDGTCNPDVIDINHEKNTAETHYHGLPDDQVAMKFYDINGNNIKQTGSNFSAGTTGEGPIFNTGVLNADISYIGVKIEHKNGESQECKILVD</sequence>
<feature type="region of interest" description="Disordered" evidence="1">
    <location>
        <begin position="60"/>
        <end position="113"/>
    </location>
</feature>
<feature type="compositionally biased region" description="Low complexity" evidence="1">
    <location>
        <begin position="84"/>
        <end position="104"/>
    </location>
</feature>
<accession>C4LKT4</accession>
<organism evidence="2 3">
    <name type="scientific">Corynebacterium kroppenstedtii (strain DSM 44385 / JCM 11950 / CIP 105744 / CCUG 35717)</name>
    <dbReference type="NCBI Taxonomy" id="645127"/>
    <lineage>
        <taxon>Bacteria</taxon>
        <taxon>Bacillati</taxon>
        <taxon>Actinomycetota</taxon>
        <taxon>Actinomycetes</taxon>
        <taxon>Mycobacteriales</taxon>
        <taxon>Corynebacteriaceae</taxon>
        <taxon>Corynebacterium</taxon>
    </lineage>
</organism>
<keyword evidence="3" id="KW-1185">Reference proteome</keyword>
<dbReference type="HOGENOM" id="CLU_1347013_0_0_11"/>
<dbReference type="EMBL" id="CP001620">
    <property type="protein sequence ID" value="ACR18439.1"/>
    <property type="molecule type" value="Genomic_DNA"/>
</dbReference>
<dbReference type="Proteomes" id="UP000001473">
    <property type="component" value="Chromosome"/>
</dbReference>
<dbReference type="KEGG" id="ckp:ckrop_1718"/>